<keyword evidence="6 8" id="KW-0326">Glycosidase</keyword>
<dbReference type="InterPro" id="IPR023296">
    <property type="entry name" value="Glyco_hydro_beta-prop_sf"/>
</dbReference>
<dbReference type="GO" id="GO:0004564">
    <property type="term" value="F:beta-fructofuranosidase activity"/>
    <property type="evidence" value="ECO:0007669"/>
    <property type="project" value="UniProtKB-EC"/>
</dbReference>
<sequence>MTQDSKWTRQLRYQAYEDWSNDYLDQLKEKVAHSPWRQHYHIQPETGLLNDPNGFSYYNGRWQLFYQYYPMGPVHGLKSWYHLSSKDLVHWEPHGLALAPDSFYDSHGVYSGSALPVDDQLFLFYTGNARDSDWQRHPYQVGAWMDKDYQFTKIDPPLIEAVEEGYTDHFRDPQLFPYQDGYLMILGAQSEDLKGQILVYQSDNLKDWEFLGPLKLTSGESAYMMECPNYVKVDGKDLLIFCPQGLDQDELKYQNIYPNTYLSSEAIDWENLTLDEPSSLQHLDDGFDVYATQAFNAPDGRALAVSWLGLPDLAYPDADYGWTSVLSLVKELHFDQGHLYQRPVEEMESLRQTPIAIKETLESGQSWTYDPEDNAYEINCSLAADSKLNFLVMSDDQEAAALHIEVDVPAGKVKATRTDQGELVNPEYGQVRESHFTGGEELQLQIFIDASSFEIFVQDGYKVLSGRIFPKKGQSQLIIKGSGRLWGEIYPLETINK</sequence>
<dbReference type="SUPFAM" id="SSF75005">
    <property type="entry name" value="Arabinanase/levansucrase/invertase"/>
    <property type="match status" value="1"/>
</dbReference>
<dbReference type="Gene3D" id="2.60.120.560">
    <property type="entry name" value="Exo-inulinase, domain 1"/>
    <property type="match status" value="1"/>
</dbReference>
<gene>
    <name evidence="12" type="ORF">DBT54_05335</name>
</gene>
<dbReference type="GO" id="GO:0005737">
    <property type="term" value="C:cytoplasm"/>
    <property type="evidence" value="ECO:0007669"/>
    <property type="project" value="UniProtKB-SubCell"/>
</dbReference>
<dbReference type="InterPro" id="IPR006232">
    <property type="entry name" value="Suc6P_hydrolase"/>
</dbReference>
<dbReference type="Proteomes" id="UP000251923">
    <property type="component" value="Unassembled WGS sequence"/>
</dbReference>
<evidence type="ECO:0000313" key="12">
    <source>
        <dbReference type="EMBL" id="RAV79413.1"/>
    </source>
</evidence>
<dbReference type="PANTHER" id="PTHR43101:SF1">
    <property type="entry name" value="BETA-FRUCTOSIDASE"/>
    <property type="match status" value="1"/>
</dbReference>
<name>A0A178HFR6_9LACT</name>
<comment type="subcellular location">
    <subcellularLocation>
        <location evidence="9">Cytoplasm</location>
    </subcellularLocation>
</comment>
<dbReference type="Pfam" id="PF08244">
    <property type="entry name" value="Glyco_hydro_32C"/>
    <property type="match status" value="1"/>
</dbReference>
<dbReference type="InterPro" id="IPR001362">
    <property type="entry name" value="Glyco_hydro_32"/>
</dbReference>
<dbReference type="InterPro" id="IPR051214">
    <property type="entry name" value="GH32_Enzymes"/>
</dbReference>
<dbReference type="InterPro" id="IPR013189">
    <property type="entry name" value="Glyco_hydro_32_C"/>
</dbReference>
<dbReference type="EMBL" id="QMHM01000008">
    <property type="protein sequence ID" value="RAV79413.1"/>
    <property type="molecule type" value="Genomic_DNA"/>
</dbReference>
<reference evidence="12 13" key="1">
    <citation type="submission" date="2018-04" db="EMBL/GenBank/DDBJ databases">
        <title>Aerococcus urinae genomes.</title>
        <authorList>
            <person name="Hilt E."/>
            <person name="Gilbert N.M."/>
            <person name="Thomas-White K."/>
            <person name="Putonti C."/>
            <person name="Lewis A.L."/>
            <person name="Visck K.L."/>
            <person name="Wolfe A.J."/>
        </authorList>
    </citation>
    <scope>NUCLEOTIDE SEQUENCE [LARGE SCALE GENOMIC DNA]</scope>
    <source>
        <strain evidence="12 13">UMB7480</strain>
    </source>
</reference>
<keyword evidence="9" id="KW-0119">Carbohydrate metabolism</keyword>
<keyword evidence="9" id="KW-0963">Cytoplasm</keyword>
<evidence type="ECO:0000256" key="6">
    <source>
        <dbReference type="ARBA" id="ARBA00023295"/>
    </source>
</evidence>
<dbReference type="RefSeq" id="WP_064292950.1">
    <property type="nucleotide sequence ID" value="NZ_JASODG010000005.1"/>
</dbReference>
<evidence type="ECO:0000256" key="1">
    <source>
        <dbReference type="ARBA" id="ARBA00004914"/>
    </source>
</evidence>
<dbReference type="AlphaFoldDB" id="A0A178HFR6"/>
<dbReference type="InterPro" id="IPR013320">
    <property type="entry name" value="ConA-like_dom_sf"/>
</dbReference>
<dbReference type="InterPro" id="IPR013148">
    <property type="entry name" value="Glyco_hydro_32_N"/>
</dbReference>
<evidence type="ECO:0000256" key="8">
    <source>
        <dbReference type="RuleBase" id="RU362110"/>
    </source>
</evidence>
<proteinExistence type="inferred from homology"/>
<organism evidence="12 13">
    <name type="scientific">Aerococcus urinae</name>
    <dbReference type="NCBI Taxonomy" id="1376"/>
    <lineage>
        <taxon>Bacteria</taxon>
        <taxon>Bacillati</taxon>
        <taxon>Bacillota</taxon>
        <taxon>Bacilli</taxon>
        <taxon>Lactobacillales</taxon>
        <taxon>Aerococcaceae</taxon>
        <taxon>Aerococcus</taxon>
    </lineage>
</organism>
<evidence type="ECO:0000256" key="5">
    <source>
        <dbReference type="ARBA" id="ARBA00022801"/>
    </source>
</evidence>
<dbReference type="PROSITE" id="PS00609">
    <property type="entry name" value="GLYCOSYL_HYDROL_F32"/>
    <property type="match status" value="1"/>
</dbReference>
<dbReference type="GO" id="GO:0005985">
    <property type="term" value="P:sucrose metabolic process"/>
    <property type="evidence" value="ECO:0007669"/>
    <property type="project" value="UniProtKB-UniPathway"/>
</dbReference>
<evidence type="ECO:0000256" key="9">
    <source>
        <dbReference type="RuleBase" id="RU365015"/>
    </source>
</evidence>
<dbReference type="PANTHER" id="PTHR43101">
    <property type="entry name" value="BETA-FRUCTOSIDASE"/>
    <property type="match status" value="1"/>
</dbReference>
<dbReference type="Gene3D" id="2.115.10.20">
    <property type="entry name" value="Glycosyl hydrolase domain, family 43"/>
    <property type="match status" value="1"/>
</dbReference>
<feature type="domain" description="Glycosyl hydrolase family 32 C-terminal" evidence="11">
    <location>
        <begin position="346"/>
        <end position="476"/>
    </location>
</feature>
<evidence type="ECO:0000256" key="3">
    <source>
        <dbReference type="ARBA" id="ARBA00012758"/>
    </source>
</evidence>
<evidence type="ECO:0000256" key="7">
    <source>
        <dbReference type="ARBA" id="ARBA00033367"/>
    </source>
</evidence>
<comment type="similarity">
    <text evidence="2 8">Belongs to the glycosyl hydrolase 32 family.</text>
</comment>
<comment type="pathway">
    <text evidence="1 9">Glycan biosynthesis; sucrose metabolism.</text>
</comment>
<dbReference type="SMART" id="SM00640">
    <property type="entry name" value="Glyco_32"/>
    <property type="match status" value="1"/>
</dbReference>
<dbReference type="CDD" id="cd18623">
    <property type="entry name" value="GH32_ScrB-like"/>
    <property type="match status" value="1"/>
</dbReference>
<evidence type="ECO:0000259" key="11">
    <source>
        <dbReference type="Pfam" id="PF08244"/>
    </source>
</evidence>
<comment type="function">
    <text evidence="9">Enables the bacterium to metabolize sucrose as a sole carbon source.</text>
</comment>
<dbReference type="NCBIfam" id="TIGR01322">
    <property type="entry name" value="scrB_fam"/>
    <property type="match status" value="1"/>
</dbReference>
<dbReference type="InterPro" id="IPR018053">
    <property type="entry name" value="Glyco_hydro_32_AS"/>
</dbReference>
<evidence type="ECO:0000259" key="10">
    <source>
        <dbReference type="Pfam" id="PF00251"/>
    </source>
</evidence>
<evidence type="ECO:0000256" key="2">
    <source>
        <dbReference type="ARBA" id="ARBA00009902"/>
    </source>
</evidence>
<accession>A0A178HFR6</accession>
<dbReference type="UniPathway" id="UPA00238"/>
<evidence type="ECO:0000256" key="4">
    <source>
        <dbReference type="ARBA" id="ARBA00019623"/>
    </source>
</evidence>
<comment type="caution">
    <text evidence="12">The sequence shown here is derived from an EMBL/GenBank/DDBJ whole genome shotgun (WGS) entry which is preliminary data.</text>
</comment>
<comment type="catalytic activity">
    <reaction evidence="8">
        <text>Hydrolysis of terminal non-reducing beta-D-fructofuranoside residues in beta-D-fructofuranosides.</text>
        <dbReference type="EC" id="3.2.1.26"/>
    </reaction>
</comment>
<feature type="domain" description="Glycosyl hydrolase family 32 N-terminal" evidence="10">
    <location>
        <begin position="41"/>
        <end position="343"/>
    </location>
</feature>
<protein>
    <recommendedName>
        <fullName evidence="4 8">Sucrose-6-phosphate hydrolase</fullName>
        <ecNumber evidence="3 8">3.2.1.26</ecNumber>
    </recommendedName>
    <alternativeName>
        <fullName evidence="7 9">Invertase</fullName>
    </alternativeName>
</protein>
<dbReference type="SUPFAM" id="SSF49899">
    <property type="entry name" value="Concanavalin A-like lectins/glucanases"/>
    <property type="match status" value="1"/>
</dbReference>
<evidence type="ECO:0000313" key="13">
    <source>
        <dbReference type="Proteomes" id="UP000251923"/>
    </source>
</evidence>
<dbReference type="GeneID" id="86970930"/>
<keyword evidence="5 8" id="KW-0378">Hydrolase</keyword>
<dbReference type="Pfam" id="PF00251">
    <property type="entry name" value="Glyco_hydro_32N"/>
    <property type="match status" value="1"/>
</dbReference>
<dbReference type="EC" id="3.2.1.26" evidence="3 8"/>